<evidence type="ECO:0000313" key="1">
    <source>
        <dbReference type="EMBL" id="JAH18057.1"/>
    </source>
</evidence>
<reference evidence="1" key="1">
    <citation type="submission" date="2014-11" db="EMBL/GenBank/DDBJ databases">
        <authorList>
            <person name="Amaro Gonzalez C."/>
        </authorList>
    </citation>
    <scope>NUCLEOTIDE SEQUENCE</scope>
</reference>
<dbReference type="AlphaFoldDB" id="A0A0E9QNK3"/>
<accession>A0A0E9QNK3</accession>
<proteinExistence type="predicted"/>
<name>A0A0E9QNK3_ANGAN</name>
<sequence length="40" mass="4485">MRRDMLSSLVGDWRSVTSHFLPPRTLAACPTCRSPSPLLE</sequence>
<protein>
    <submittedName>
        <fullName evidence="1">Uncharacterized protein</fullName>
    </submittedName>
</protein>
<reference evidence="1" key="2">
    <citation type="journal article" date="2015" name="Fish Shellfish Immunol.">
        <title>Early steps in the European eel (Anguilla anguilla)-Vibrio vulnificus interaction in the gills: Role of the RtxA13 toxin.</title>
        <authorList>
            <person name="Callol A."/>
            <person name="Pajuelo D."/>
            <person name="Ebbesson L."/>
            <person name="Teles M."/>
            <person name="MacKenzie S."/>
            <person name="Amaro C."/>
        </authorList>
    </citation>
    <scope>NUCLEOTIDE SEQUENCE</scope>
</reference>
<dbReference type="EMBL" id="GBXM01090520">
    <property type="protein sequence ID" value="JAH18057.1"/>
    <property type="molecule type" value="Transcribed_RNA"/>
</dbReference>
<organism evidence="1">
    <name type="scientific">Anguilla anguilla</name>
    <name type="common">European freshwater eel</name>
    <name type="synonym">Muraena anguilla</name>
    <dbReference type="NCBI Taxonomy" id="7936"/>
    <lineage>
        <taxon>Eukaryota</taxon>
        <taxon>Metazoa</taxon>
        <taxon>Chordata</taxon>
        <taxon>Craniata</taxon>
        <taxon>Vertebrata</taxon>
        <taxon>Euteleostomi</taxon>
        <taxon>Actinopterygii</taxon>
        <taxon>Neopterygii</taxon>
        <taxon>Teleostei</taxon>
        <taxon>Anguilliformes</taxon>
        <taxon>Anguillidae</taxon>
        <taxon>Anguilla</taxon>
    </lineage>
</organism>